<dbReference type="AlphaFoldDB" id="A0A828SLX4"/>
<feature type="non-terminal residue" evidence="1">
    <location>
        <position position="46"/>
    </location>
</feature>
<comment type="caution">
    <text evidence="1">The sequence shown here is derived from an EMBL/GenBank/DDBJ whole genome shotgun (WGS) entry which is preliminary data.</text>
</comment>
<organism evidence="1 2">
    <name type="scientific">Acinetobacter baumannii 6014059</name>
    <dbReference type="NCBI Taxonomy" id="525242"/>
    <lineage>
        <taxon>Bacteria</taxon>
        <taxon>Pseudomonadati</taxon>
        <taxon>Pseudomonadota</taxon>
        <taxon>Gammaproteobacteria</taxon>
        <taxon>Moraxellales</taxon>
        <taxon>Moraxellaceae</taxon>
        <taxon>Acinetobacter</taxon>
        <taxon>Acinetobacter calcoaceticus/baumannii complex</taxon>
    </lineage>
</organism>
<name>A0A828SLX4_ACIBA</name>
<protein>
    <submittedName>
        <fullName evidence="1">Uncharacterized protein</fullName>
    </submittedName>
</protein>
<gene>
    <name evidence="1" type="ORF">HMPREF0022_03926</name>
</gene>
<proteinExistence type="predicted"/>
<reference evidence="1 2" key="1">
    <citation type="submission" date="2011-04" db="EMBL/GenBank/DDBJ databases">
        <authorList>
            <person name="Weinstock G."/>
            <person name="Sodergren E."/>
            <person name="Clifton S."/>
            <person name="Fulton L."/>
            <person name="Fulton B."/>
            <person name="Courtney L."/>
            <person name="Fronick C."/>
            <person name="Harrison M."/>
            <person name="Strong C."/>
            <person name="Farmer C."/>
            <person name="Delahaunty K."/>
            <person name="Markovic C."/>
            <person name="Hall O."/>
            <person name="Minx P."/>
            <person name="Tomlinson C."/>
            <person name="Mitreva M."/>
            <person name="Hou S."/>
            <person name="Chen J."/>
            <person name="Wollam A."/>
            <person name="Pepin K.H."/>
            <person name="Johnson M."/>
            <person name="Bhonagiri V."/>
            <person name="Zhang X."/>
            <person name="Suruliraj S."/>
            <person name="Warren W."/>
            <person name="Chinwalla A."/>
            <person name="Mardis E.R."/>
            <person name="Wilson R.K."/>
        </authorList>
    </citation>
    <scope>NUCLEOTIDE SEQUENCE [LARGE SCALE GENOMIC DNA]</scope>
    <source>
        <strain evidence="1 2">6014059</strain>
    </source>
</reference>
<evidence type="ECO:0000313" key="2">
    <source>
        <dbReference type="Proteomes" id="UP000003204"/>
    </source>
</evidence>
<dbReference type="Proteomes" id="UP000003204">
    <property type="component" value="Unassembled WGS sequence"/>
</dbReference>
<dbReference type="EMBL" id="ACYS02000207">
    <property type="protein sequence ID" value="EGJ66424.1"/>
    <property type="molecule type" value="Genomic_DNA"/>
</dbReference>
<accession>A0A828SLX4</accession>
<sequence>MWSYSSLTSLPTCAGMSSGWLFLIEEIIKSKKPIKYIKTYCFTYSL</sequence>
<evidence type="ECO:0000313" key="1">
    <source>
        <dbReference type="EMBL" id="EGJ66424.1"/>
    </source>
</evidence>